<dbReference type="GO" id="GO:0046872">
    <property type="term" value="F:metal ion binding"/>
    <property type="evidence" value="ECO:0007669"/>
    <property type="project" value="UniProtKB-KW"/>
</dbReference>
<organism evidence="6 7">
    <name type="scientific">Listeria fleischmannii FSL S10-1203</name>
    <dbReference type="NCBI Taxonomy" id="1265822"/>
    <lineage>
        <taxon>Bacteria</taxon>
        <taxon>Bacillati</taxon>
        <taxon>Bacillota</taxon>
        <taxon>Bacilli</taxon>
        <taxon>Bacillales</taxon>
        <taxon>Listeriaceae</taxon>
        <taxon>Listeria</taxon>
    </lineage>
</organism>
<protein>
    <submittedName>
        <fullName evidence="6">Glutathione-dependent formaldehyde-activating GFA</fullName>
    </submittedName>
</protein>
<dbReference type="PATRIC" id="fig|1265822.4.peg.2906"/>
<comment type="similarity">
    <text evidence="1">Belongs to the Gfa family.</text>
</comment>
<evidence type="ECO:0000256" key="3">
    <source>
        <dbReference type="ARBA" id="ARBA00022833"/>
    </source>
</evidence>
<dbReference type="PANTHER" id="PTHR33337">
    <property type="entry name" value="GFA DOMAIN-CONTAINING PROTEIN"/>
    <property type="match status" value="1"/>
</dbReference>
<name>W7DJV5_9LIST</name>
<evidence type="ECO:0000313" key="7">
    <source>
        <dbReference type="Proteomes" id="UP000019241"/>
    </source>
</evidence>
<evidence type="ECO:0000313" key="6">
    <source>
        <dbReference type="EMBL" id="EUJ52260.1"/>
    </source>
</evidence>
<feature type="domain" description="CENP-V/GFA" evidence="5">
    <location>
        <begin position="4"/>
        <end position="116"/>
    </location>
</feature>
<proteinExistence type="inferred from homology"/>
<dbReference type="Proteomes" id="UP000019241">
    <property type="component" value="Unassembled WGS sequence"/>
</dbReference>
<evidence type="ECO:0000256" key="1">
    <source>
        <dbReference type="ARBA" id="ARBA00005495"/>
    </source>
</evidence>
<accession>W7DJV5</accession>
<dbReference type="PROSITE" id="PS51891">
    <property type="entry name" value="CENP_V_GFA"/>
    <property type="match status" value="1"/>
</dbReference>
<reference evidence="6 7" key="1">
    <citation type="submission" date="2012-12" db="EMBL/GenBank/DDBJ databases">
        <title>Novel taxa of Listeriaceae from agricultural environments in the United States.</title>
        <authorList>
            <person name="den Bakker H.C."/>
            <person name="Allred A."/>
            <person name="Warchocki S."/>
            <person name="Wright E.M."/>
            <person name="Burrell A."/>
            <person name="Nightingale K.K."/>
            <person name="Kephart D."/>
            <person name="Wiedmann M."/>
        </authorList>
    </citation>
    <scope>NUCLEOTIDE SEQUENCE [LARGE SCALE GENOMIC DNA]</scope>
    <source>
        <strain evidence="6 7">FSL S10-1203</strain>
    </source>
</reference>
<keyword evidence="3" id="KW-0862">Zinc</keyword>
<dbReference type="Gene3D" id="3.90.1590.10">
    <property type="entry name" value="glutathione-dependent formaldehyde- activating enzyme (gfa)"/>
    <property type="match status" value="1"/>
</dbReference>
<dbReference type="GO" id="GO:0016846">
    <property type="term" value="F:carbon-sulfur lyase activity"/>
    <property type="evidence" value="ECO:0007669"/>
    <property type="project" value="InterPro"/>
</dbReference>
<gene>
    <name evidence="6" type="ORF">MCOL2_14298</name>
</gene>
<dbReference type="SUPFAM" id="SSF51316">
    <property type="entry name" value="Mss4-like"/>
    <property type="match status" value="1"/>
</dbReference>
<dbReference type="InterPro" id="IPR011057">
    <property type="entry name" value="Mss4-like_sf"/>
</dbReference>
<comment type="caution">
    <text evidence="6">The sequence shown here is derived from an EMBL/GenBank/DDBJ whole genome shotgun (WGS) entry which is preliminary data.</text>
</comment>
<evidence type="ECO:0000256" key="4">
    <source>
        <dbReference type="ARBA" id="ARBA00023239"/>
    </source>
</evidence>
<keyword evidence="4" id="KW-0456">Lyase</keyword>
<evidence type="ECO:0000259" key="5">
    <source>
        <dbReference type="PROSITE" id="PS51891"/>
    </source>
</evidence>
<dbReference type="InterPro" id="IPR006913">
    <property type="entry name" value="CENP-V/GFA"/>
</dbReference>
<keyword evidence="2" id="KW-0479">Metal-binding</keyword>
<dbReference type="RefSeq" id="WP_052006849.1">
    <property type="nucleotide sequence ID" value="NZ_AODM01000049.1"/>
</dbReference>
<dbReference type="PANTHER" id="PTHR33337:SF40">
    <property type="entry name" value="CENP-V_GFA DOMAIN-CONTAINING PROTEIN-RELATED"/>
    <property type="match status" value="1"/>
</dbReference>
<dbReference type="EMBL" id="AODM01000049">
    <property type="protein sequence ID" value="EUJ52260.1"/>
    <property type="molecule type" value="Genomic_DNA"/>
</dbReference>
<evidence type="ECO:0000256" key="2">
    <source>
        <dbReference type="ARBA" id="ARBA00022723"/>
    </source>
</evidence>
<dbReference type="AlphaFoldDB" id="W7DJV5"/>
<sequence length="148" mass="17363">MENLQGTCLCGAVRIEIMPKNHDIHACHCEMCRKWTAGPFLCIEALSHVTFSGEEYITEFPSSKWAKRGFCNKCGSTLFYHAVESNEYFMSSELFQLEDFRLVSEIYVDAKPAYYDFKNETKKWTEEEFFKKTYNLFVCAFLSRAYFP</sequence>
<dbReference type="Pfam" id="PF04828">
    <property type="entry name" value="GFA"/>
    <property type="match status" value="1"/>
</dbReference>